<sequence>MASVTAAATGSAEPRPRPAVPNLVAKPHETRLYSTSRLDCLYGYKLTPALAHGLAFELPGSLRYHGREVHSDAGVWELWSPNSTQHAYLPGIPIANLNIPATRPELRHWDGHWVRFNFFINPRYDEEGLLSWTPFVRRAGSWGTNEPGWISVVPVFSQWKPNLSGVPQLSAEFVRGLRKFNLQLEHRILELCDEMSIGDEDWEHQSGFAKGSEDVVFDQLDDLLVYEDAVDKFAMIQRALRAKDAWILMVEALRRIPLNLAALQRSISKRAYPEADDRVPVFVSRRYESGEVLRLSQFANTPWVHDFLELTKVRCSLSVEENSFQHIARRQGYAMTMEGPDERGTEYRSEKLDIQMSSSLFLEARQQARTNQVELPTRVPYQQSEDLKYEAPSLTYMSVAPDRAMWIRPPLVQDGRGPRKWEKWAQKGVVGREVYGTPAPHDPFFDKELKVGGEVYKQRAPSDWVYNLRLGERAEIGKMAPVPAPSQLPLRYRPPAREPVP</sequence>
<dbReference type="AlphaFoldDB" id="A0AAD7DWN1"/>
<gene>
    <name evidence="2" type="ORF">B0H17DRAFT_1128656</name>
</gene>
<protein>
    <submittedName>
        <fullName evidence="2">Uncharacterized protein</fullName>
    </submittedName>
</protein>
<evidence type="ECO:0000313" key="3">
    <source>
        <dbReference type="Proteomes" id="UP001221757"/>
    </source>
</evidence>
<dbReference type="Proteomes" id="UP001221757">
    <property type="component" value="Unassembled WGS sequence"/>
</dbReference>
<comment type="caution">
    <text evidence="2">The sequence shown here is derived from an EMBL/GenBank/DDBJ whole genome shotgun (WGS) entry which is preliminary data.</text>
</comment>
<accession>A0AAD7DWN1</accession>
<proteinExistence type="predicted"/>
<keyword evidence="3" id="KW-1185">Reference proteome</keyword>
<dbReference type="EMBL" id="JARKIE010000019">
    <property type="protein sequence ID" value="KAJ7700801.1"/>
    <property type="molecule type" value="Genomic_DNA"/>
</dbReference>
<feature type="region of interest" description="Disordered" evidence="1">
    <location>
        <begin position="1"/>
        <end position="22"/>
    </location>
</feature>
<name>A0AAD7DWN1_MYCRO</name>
<organism evidence="2 3">
    <name type="scientific">Mycena rosella</name>
    <name type="common">Pink bonnet</name>
    <name type="synonym">Agaricus rosellus</name>
    <dbReference type="NCBI Taxonomy" id="1033263"/>
    <lineage>
        <taxon>Eukaryota</taxon>
        <taxon>Fungi</taxon>
        <taxon>Dikarya</taxon>
        <taxon>Basidiomycota</taxon>
        <taxon>Agaricomycotina</taxon>
        <taxon>Agaricomycetes</taxon>
        <taxon>Agaricomycetidae</taxon>
        <taxon>Agaricales</taxon>
        <taxon>Marasmiineae</taxon>
        <taxon>Mycenaceae</taxon>
        <taxon>Mycena</taxon>
    </lineage>
</organism>
<evidence type="ECO:0000256" key="1">
    <source>
        <dbReference type="SAM" id="MobiDB-lite"/>
    </source>
</evidence>
<reference evidence="2" key="1">
    <citation type="submission" date="2023-03" db="EMBL/GenBank/DDBJ databases">
        <title>Massive genome expansion in bonnet fungi (Mycena s.s.) driven by repeated elements and novel gene families across ecological guilds.</title>
        <authorList>
            <consortium name="Lawrence Berkeley National Laboratory"/>
            <person name="Harder C.B."/>
            <person name="Miyauchi S."/>
            <person name="Viragh M."/>
            <person name="Kuo A."/>
            <person name="Thoen E."/>
            <person name="Andreopoulos B."/>
            <person name="Lu D."/>
            <person name="Skrede I."/>
            <person name="Drula E."/>
            <person name="Henrissat B."/>
            <person name="Morin E."/>
            <person name="Kohler A."/>
            <person name="Barry K."/>
            <person name="LaButti K."/>
            <person name="Morin E."/>
            <person name="Salamov A."/>
            <person name="Lipzen A."/>
            <person name="Mereny Z."/>
            <person name="Hegedus B."/>
            <person name="Baldrian P."/>
            <person name="Stursova M."/>
            <person name="Weitz H."/>
            <person name="Taylor A."/>
            <person name="Grigoriev I.V."/>
            <person name="Nagy L.G."/>
            <person name="Martin F."/>
            <person name="Kauserud H."/>
        </authorList>
    </citation>
    <scope>NUCLEOTIDE SEQUENCE</scope>
    <source>
        <strain evidence="2">CBHHK067</strain>
    </source>
</reference>
<evidence type="ECO:0000313" key="2">
    <source>
        <dbReference type="EMBL" id="KAJ7700801.1"/>
    </source>
</evidence>